<sequence length="235" mass="25925">MTYRPHILLQFGGVLGANEQWSCNLRAMIGSYAAAEPAPGNAIEGLWNSFLDSNIEDMYQDVFTWFTDSDARISNVARLDFLKANIINAQGRYMSQENTREWRPPTGPVGTVGPGPYQDTLVVSLLTDANRGRAHRGRIYPPTGQFVVAPSGKITTELRDGVANAAQELLDNLNNQTGIDVNNFRVVVASDLGNPGPIRDVTQIAVGNVVDTQRRRRKSLVEDYVNRPITIQVEP</sequence>
<proteinExistence type="predicted"/>
<name>A0A0H5Q5N2_9ZZZZ</name>
<protein>
    <submittedName>
        <fullName evidence="1">Uncharacterized protein</fullName>
    </submittedName>
</protein>
<reference evidence="1" key="1">
    <citation type="submission" date="2015-06" db="EMBL/GenBank/DDBJ databases">
        <authorList>
            <person name="Joergensen T."/>
        </authorList>
    </citation>
    <scope>NUCLEOTIDE SEQUENCE</scope>
    <source>
        <strain evidence="1">RGFK1235</strain>
    </source>
</reference>
<evidence type="ECO:0000313" key="1">
    <source>
        <dbReference type="EMBL" id="CRY96729.1"/>
    </source>
</evidence>
<dbReference type="AlphaFoldDB" id="A0A0H5Q5N2"/>
<organism evidence="1">
    <name type="scientific">uncultured prokaryote</name>
    <dbReference type="NCBI Taxonomy" id="198431"/>
    <lineage>
        <taxon>unclassified sequences</taxon>
        <taxon>environmental samples</taxon>
    </lineage>
</organism>
<accession>A0A0H5Q5N2</accession>
<reference evidence="1" key="2">
    <citation type="submission" date="2015-07" db="EMBL/GenBank/DDBJ databases">
        <title>Plasmids, circular viruses and viroids from rat gut.</title>
        <authorList>
            <person name="Jorgensen T.J."/>
            <person name="Hansen M.A."/>
            <person name="Xu Z."/>
            <person name="Tabak M.A."/>
            <person name="Sorensen S.J."/>
            <person name="Hansen L.H."/>
        </authorList>
    </citation>
    <scope>NUCLEOTIDE SEQUENCE</scope>
    <source>
        <strain evidence="1">RGFK1235</strain>
    </source>
</reference>
<dbReference type="EMBL" id="LN853808">
    <property type="protein sequence ID" value="CRY96729.1"/>
    <property type="molecule type" value="Genomic_DNA"/>
</dbReference>